<feature type="domain" description="ABC transporter" evidence="11">
    <location>
        <begin position="480"/>
        <end position="714"/>
    </location>
</feature>
<feature type="domain" description="ABC transmembrane type-1" evidence="12">
    <location>
        <begin position="55"/>
        <end position="446"/>
    </location>
</feature>
<feature type="transmembrane region" description="Helical" evidence="10">
    <location>
        <begin position="203"/>
        <end position="224"/>
    </location>
</feature>
<dbReference type="PROSITE" id="PS50929">
    <property type="entry name" value="ABC_TM1F"/>
    <property type="match status" value="1"/>
</dbReference>
<dbReference type="InterPro" id="IPR039421">
    <property type="entry name" value="Type_1_exporter"/>
</dbReference>
<dbReference type="GO" id="GO:0015421">
    <property type="term" value="F:ABC-type oligopeptide transporter activity"/>
    <property type="evidence" value="ECO:0007669"/>
    <property type="project" value="TreeGrafter"/>
</dbReference>
<evidence type="ECO:0000313" key="14">
    <source>
        <dbReference type="Proteomes" id="UP000184241"/>
    </source>
</evidence>
<accession>A0A1M5ZAI9</accession>
<dbReference type="PANTHER" id="PTHR43394">
    <property type="entry name" value="ATP-DEPENDENT PERMEASE MDL1, MITOCHONDRIAL"/>
    <property type="match status" value="1"/>
</dbReference>
<dbReference type="GO" id="GO:0005886">
    <property type="term" value="C:plasma membrane"/>
    <property type="evidence" value="ECO:0007669"/>
    <property type="project" value="UniProtKB-SubCell"/>
</dbReference>
<evidence type="ECO:0000259" key="12">
    <source>
        <dbReference type="PROSITE" id="PS50929"/>
    </source>
</evidence>
<dbReference type="SUPFAM" id="SSF90123">
    <property type="entry name" value="ABC transporter transmembrane region"/>
    <property type="match status" value="1"/>
</dbReference>
<evidence type="ECO:0000256" key="4">
    <source>
        <dbReference type="ARBA" id="ARBA00022692"/>
    </source>
</evidence>
<dbReference type="PROSITE" id="PS00211">
    <property type="entry name" value="ABC_TRANSPORTER_1"/>
    <property type="match status" value="1"/>
</dbReference>
<dbReference type="InterPro" id="IPR017871">
    <property type="entry name" value="ABC_transporter-like_CS"/>
</dbReference>
<feature type="region of interest" description="Disordered" evidence="9">
    <location>
        <begin position="1"/>
        <end position="22"/>
    </location>
</feature>
<sequence>MSEMKNNAPKRGGGPMGGGPMGGVVMSGEKAKDFKGTLRRLIGYLKPRAVHIISVFLVAILATIFSIVSPKIMGKATTRLFEGIVAKYEYSAVSKGVTEAVTTMKEQMDAQKKQIEEQIKANPKLAPQIQAQAAEQMKKALDAQQTPEAKEQSEKVQEILEKYLSDEDISKINTAMQSGDVDTIKAVFGSYKPEIDFEYVRNILLLLILFYAISSVFTFIQGWIMSGVAQNTVYDMRNDLNNKLERLPLKYFDARTKGDVLSRFTNDLDTVAATLQQSLTQLITSIVTIVGILGMMLSISWKMTLIAIVVLPVSIFVIRPILGRSQKYFAAQQKHLGELNGHIEEMYSGHNIVKAFGREKASLKKFNDVNEDLYKSGWKAQFISGLIMPLMGFVNNIGYVAVSVTGGYLATKGSISVGDIQAFIQYMRQFSQPINQTANIANIIQSTVAAAERVFEVLDEAEEIPDSKDAVTLDNVKGEVKFENVDFSYKEDSKLIENMNIDVKKGQTIAIVGPTGAGKTTLVNLLMRFYEINGGKITVDGVDLRDLRRENLRNIFGMVLQDTWSFQGTIKENIAYGRKGATDEEVIEAAKAAHADHFIRTLTEGYDTVLNEEASNISQGQKQLLTIARAILADPSILILDEATSSVDTRTEVYIQKAMNKLMEGRTSFVIAHRLSTIKDADLILVMNQGTVIEQGNHKQLLEQNGFYADLYNSQFKDGNFDEEAM</sequence>
<keyword evidence="4 10" id="KW-0812">Transmembrane</keyword>
<dbReference type="InterPro" id="IPR036640">
    <property type="entry name" value="ABC1_TM_sf"/>
</dbReference>
<comment type="subcellular location">
    <subcellularLocation>
        <location evidence="1">Cell membrane</location>
        <topology evidence="1">Multi-pass membrane protein</topology>
    </subcellularLocation>
</comment>
<organism evidence="13 14">
    <name type="scientific">Clostridium intestinale DSM 6191</name>
    <dbReference type="NCBI Taxonomy" id="1121320"/>
    <lineage>
        <taxon>Bacteria</taxon>
        <taxon>Bacillati</taxon>
        <taxon>Bacillota</taxon>
        <taxon>Clostridia</taxon>
        <taxon>Eubacteriales</taxon>
        <taxon>Clostridiaceae</taxon>
        <taxon>Clostridium</taxon>
    </lineage>
</organism>
<dbReference type="InterPro" id="IPR003593">
    <property type="entry name" value="AAA+_ATPase"/>
</dbReference>
<keyword evidence="3" id="KW-1003">Cell membrane</keyword>
<dbReference type="CDD" id="cd03254">
    <property type="entry name" value="ABCC_Glucan_exporter_like"/>
    <property type="match status" value="1"/>
</dbReference>
<dbReference type="PROSITE" id="PS50893">
    <property type="entry name" value="ABC_TRANSPORTER_2"/>
    <property type="match status" value="1"/>
</dbReference>
<keyword evidence="5" id="KW-0547">Nucleotide-binding</keyword>
<dbReference type="SUPFAM" id="SSF52540">
    <property type="entry name" value="P-loop containing nucleoside triphosphate hydrolases"/>
    <property type="match status" value="1"/>
</dbReference>
<dbReference type="Gene3D" id="3.40.50.300">
    <property type="entry name" value="P-loop containing nucleotide triphosphate hydrolases"/>
    <property type="match status" value="1"/>
</dbReference>
<feature type="transmembrane region" description="Helical" evidence="10">
    <location>
        <begin position="278"/>
        <end position="297"/>
    </location>
</feature>
<protein>
    <submittedName>
        <fullName evidence="13">ATP-binding cassette, subfamily B</fullName>
    </submittedName>
</protein>
<evidence type="ECO:0000313" key="13">
    <source>
        <dbReference type="EMBL" id="SHI21251.1"/>
    </source>
</evidence>
<gene>
    <name evidence="13" type="ORF">SAMN02745941_02710</name>
</gene>
<dbReference type="RefSeq" id="WP_073020188.1">
    <property type="nucleotide sequence ID" value="NZ_FQXU01000008.1"/>
</dbReference>
<evidence type="ECO:0000256" key="9">
    <source>
        <dbReference type="SAM" id="MobiDB-lite"/>
    </source>
</evidence>
<dbReference type="FunFam" id="3.40.50.300:FF:000287">
    <property type="entry name" value="Multidrug ABC transporter ATP-binding protein"/>
    <property type="match status" value="1"/>
</dbReference>
<dbReference type="FunFam" id="1.20.1560.10:FF:000011">
    <property type="entry name" value="Multidrug ABC transporter ATP-binding protein"/>
    <property type="match status" value="1"/>
</dbReference>
<dbReference type="EMBL" id="FQXU01000008">
    <property type="protein sequence ID" value="SHI21251.1"/>
    <property type="molecule type" value="Genomic_DNA"/>
</dbReference>
<dbReference type="Pfam" id="PF00005">
    <property type="entry name" value="ABC_tran"/>
    <property type="match status" value="1"/>
</dbReference>
<evidence type="ECO:0000259" key="11">
    <source>
        <dbReference type="PROSITE" id="PS50893"/>
    </source>
</evidence>
<dbReference type="InterPro" id="IPR027417">
    <property type="entry name" value="P-loop_NTPase"/>
</dbReference>
<keyword evidence="8 10" id="KW-0472">Membrane</keyword>
<dbReference type="GO" id="GO:0016887">
    <property type="term" value="F:ATP hydrolysis activity"/>
    <property type="evidence" value="ECO:0007669"/>
    <property type="project" value="InterPro"/>
</dbReference>
<dbReference type="InterPro" id="IPR003439">
    <property type="entry name" value="ABC_transporter-like_ATP-bd"/>
</dbReference>
<keyword evidence="6 13" id="KW-0067">ATP-binding</keyword>
<dbReference type="Gene3D" id="1.20.1560.10">
    <property type="entry name" value="ABC transporter type 1, transmembrane domain"/>
    <property type="match status" value="1"/>
</dbReference>
<reference evidence="13 14" key="1">
    <citation type="submission" date="2016-11" db="EMBL/GenBank/DDBJ databases">
        <authorList>
            <person name="Jaros S."/>
            <person name="Januszkiewicz K."/>
            <person name="Wedrychowicz H."/>
        </authorList>
    </citation>
    <scope>NUCLEOTIDE SEQUENCE [LARGE SCALE GENOMIC DNA]</scope>
    <source>
        <strain evidence="13 14">DSM 6191</strain>
    </source>
</reference>
<feature type="compositionally biased region" description="Gly residues" evidence="9">
    <location>
        <begin position="11"/>
        <end position="22"/>
    </location>
</feature>
<dbReference type="GO" id="GO:0005524">
    <property type="term" value="F:ATP binding"/>
    <property type="evidence" value="ECO:0007669"/>
    <property type="project" value="UniProtKB-KW"/>
</dbReference>
<evidence type="ECO:0000256" key="1">
    <source>
        <dbReference type="ARBA" id="ARBA00004651"/>
    </source>
</evidence>
<dbReference type="PANTHER" id="PTHR43394:SF1">
    <property type="entry name" value="ATP-BINDING CASSETTE SUB-FAMILY B MEMBER 10, MITOCHONDRIAL"/>
    <property type="match status" value="1"/>
</dbReference>
<evidence type="ECO:0000256" key="3">
    <source>
        <dbReference type="ARBA" id="ARBA00022475"/>
    </source>
</evidence>
<keyword evidence="7 10" id="KW-1133">Transmembrane helix</keyword>
<evidence type="ECO:0000256" key="6">
    <source>
        <dbReference type="ARBA" id="ARBA00022840"/>
    </source>
</evidence>
<dbReference type="CDD" id="cd18547">
    <property type="entry name" value="ABC_6TM_Tm288_like"/>
    <property type="match status" value="1"/>
</dbReference>
<evidence type="ECO:0000256" key="5">
    <source>
        <dbReference type="ARBA" id="ARBA00022741"/>
    </source>
</evidence>
<dbReference type="SMART" id="SM00382">
    <property type="entry name" value="AAA"/>
    <property type="match status" value="1"/>
</dbReference>
<evidence type="ECO:0000256" key="7">
    <source>
        <dbReference type="ARBA" id="ARBA00022989"/>
    </source>
</evidence>
<evidence type="ECO:0000256" key="2">
    <source>
        <dbReference type="ARBA" id="ARBA00022448"/>
    </source>
</evidence>
<dbReference type="Pfam" id="PF00664">
    <property type="entry name" value="ABC_membrane"/>
    <property type="match status" value="1"/>
</dbReference>
<keyword evidence="2" id="KW-0813">Transport</keyword>
<proteinExistence type="predicted"/>
<name>A0A1M5ZAI9_9CLOT</name>
<dbReference type="Proteomes" id="UP000184241">
    <property type="component" value="Unassembled WGS sequence"/>
</dbReference>
<evidence type="ECO:0000256" key="10">
    <source>
        <dbReference type="SAM" id="Phobius"/>
    </source>
</evidence>
<evidence type="ECO:0000256" key="8">
    <source>
        <dbReference type="ARBA" id="ARBA00023136"/>
    </source>
</evidence>
<feature type="transmembrane region" description="Helical" evidence="10">
    <location>
        <begin position="49"/>
        <end position="69"/>
    </location>
</feature>
<dbReference type="AlphaFoldDB" id="A0A1M5ZAI9"/>
<feature type="transmembrane region" description="Helical" evidence="10">
    <location>
        <begin position="304"/>
        <end position="322"/>
    </location>
</feature>
<dbReference type="InterPro" id="IPR011527">
    <property type="entry name" value="ABC1_TM_dom"/>
</dbReference>